<evidence type="ECO:0000256" key="4">
    <source>
        <dbReference type="ARBA" id="ARBA00022827"/>
    </source>
</evidence>
<feature type="binding site" evidence="6">
    <location>
        <position position="251"/>
    </location>
    <ligand>
        <name>FAD</name>
        <dbReference type="ChEBI" id="CHEBI:57692"/>
    </ligand>
</feature>
<sequence>MVNIPGGSKYVANLSRVGGRVRDAQAAPKTEEFDFIIIGGGTAGCVLASRLSEDPSLRVLLLESGGSGKSLLFTRLPSAFSLLFHTKHVFELHTEPQTFANKETRYWPRAKMLGGCSSINAQMAQYGAPGDFDEWAKITGDDAWSWNKFHRYFRKLEKFVPNPEYTGVDASGKGSDGPMGIGYFGSFHPQCQDFVTACTKLSIPFNPDFNTTRGTRGVSRISDKRVSSETAYLADQVLARPNLVVALHAHVTKIVFDTKAEGGPRTVGVEFTNSKKGPRYQARARKEVILSAGAIHSPHILMLSGVGDREHLKGHGIFVVHDLPSVGSNLVDHPVVDLAFKSKIATPKYLRPHSALDVVKLLGSVVQYYCKRTGPLRTNVAEAAAFIRSDDPTLFSPEEYPSKVHDSTSASDSPDLELFSTIFGYKDHGRSMYPVHTVGLHVALLRPASKGILRLKSANSWDDPIMDPRYLEEPEDVEKLVRGVKLLYKIARTEPLASRIDHEDKNPLLDRDLLRKSDEELGDVVRQRVQTLYHPASTCRMAPAEDGGVVDAQLRVHGVAGLRVCDASVFPTIVSGHTAGAVLAIAEKLSDMLKEQYSQEKA</sequence>
<dbReference type="SUPFAM" id="SSF54373">
    <property type="entry name" value="FAD-linked reductases, C-terminal domain"/>
    <property type="match status" value="1"/>
</dbReference>
<keyword evidence="9" id="KW-1185">Reference proteome</keyword>
<protein>
    <submittedName>
        <fullName evidence="8">GMC oxidoreductase</fullName>
    </submittedName>
</protein>
<evidence type="ECO:0000259" key="7">
    <source>
        <dbReference type="PROSITE" id="PS00624"/>
    </source>
</evidence>
<dbReference type="Pfam" id="PF05199">
    <property type="entry name" value="GMC_oxred_C"/>
    <property type="match status" value="1"/>
</dbReference>
<dbReference type="GO" id="GO:0050660">
    <property type="term" value="F:flavin adenine dinucleotide binding"/>
    <property type="evidence" value="ECO:0007669"/>
    <property type="project" value="InterPro"/>
</dbReference>
<name>A0A9P3URL5_LYOSH</name>
<evidence type="ECO:0000256" key="1">
    <source>
        <dbReference type="ARBA" id="ARBA00001974"/>
    </source>
</evidence>
<feature type="domain" description="Glucose-methanol-choline oxidoreductase N-terminal" evidence="7">
    <location>
        <begin position="293"/>
        <end position="307"/>
    </location>
</feature>
<comment type="similarity">
    <text evidence="2">Belongs to the GMC oxidoreductase family.</text>
</comment>
<dbReference type="AlphaFoldDB" id="A0A9P3URL5"/>
<comment type="caution">
    <text evidence="8">The sequence shown here is derived from an EMBL/GenBank/DDBJ whole genome shotgun (WGS) entry which is preliminary data.</text>
</comment>
<feature type="active site" description="Proton donor" evidence="5">
    <location>
        <position position="534"/>
    </location>
</feature>
<dbReference type="InterPro" id="IPR036188">
    <property type="entry name" value="FAD/NAD-bd_sf"/>
</dbReference>
<dbReference type="InterPro" id="IPR007867">
    <property type="entry name" value="GMC_OxRtase_C"/>
</dbReference>
<evidence type="ECO:0000256" key="3">
    <source>
        <dbReference type="ARBA" id="ARBA00022630"/>
    </source>
</evidence>
<accession>A0A9P3URL5</accession>
<proteinExistence type="inferred from homology"/>
<evidence type="ECO:0000256" key="6">
    <source>
        <dbReference type="PIRSR" id="PIRSR000137-2"/>
    </source>
</evidence>
<dbReference type="InterPro" id="IPR000172">
    <property type="entry name" value="GMC_OxRdtase_N"/>
</dbReference>
<dbReference type="Gene3D" id="3.30.560.10">
    <property type="entry name" value="Glucose Oxidase, domain 3"/>
    <property type="match status" value="1"/>
</dbReference>
<dbReference type="GO" id="GO:0016614">
    <property type="term" value="F:oxidoreductase activity, acting on CH-OH group of donors"/>
    <property type="evidence" value="ECO:0007669"/>
    <property type="project" value="InterPro"/>
</dbReference>
<comment type="cofactor">
    <cofactor evidence="1 6">
        <name>FAD</name>
        <dbReference type="ChEBI" id="CHEBI:57692"/>
    </cofactor>
</comment>
<gene>
    <name evidence="8" type="ORF">LshimejAT787_0802020</name>
</gene>
<organism evidence="8 9">
    <name type="scientific">Lyophyllum shimeji</name>
    <name type="common">Hon-shimeji</name>
    <name type="synonym">Tricholoma shimeji</name>
    <dbReference type="NCBI Taxonomy" id="47721"/>
    <lineage>
        <taxon>Eukaryota</taxon>
        <taxon>Fungi</taxon>
        <taxon>Dikarya</taxon>
        <taxon>Basidiomycota</taxon>
        <taxon>Agaricomycotina</taxon>
        <taxon>Agaricomycetes</taxon>
        <taxon>Agaricomycetidae</taxon>
        <taxon>Agaricales</taxon>
        <taxon>Tricholomatineae</taxon>
        <taxon>Lyophyllaceae</taxon>
        <taxon>Lyophyllum</taxon>
    </lineage>
</organism>
<evidence type="ECO:0000313" key="9">
    <source>
        <dbReference type="Proteomes" id="UP001063166"/>
    </source>
</evidence>
<dbReference type="PIRSF" id="PIRSF000137">
    <property type="entry name" value="Alcohol_oxidase"/>
    <property type="match status" value="1"/>
</dbReference>
<evidence type="ECO:0000256" key="5">
    <source>
        <dbReference type="PIRSR" id="PIRSR000137-1"/>
    </source>
</evidence>
<dbReference type="InterPro" id="IPR012132">
    <property type="entry name" value="GMC_OxRdtase"/>
</dbReference>
<evidence type="ECO:0000313" key="8">
    <source>
        <dbReference type="EMBL" id="GLB40331.1"/>
    </source>
</evidence>
<dbReference type="PANTHER" id="PTHR11552:SF147">
    <property type="entry name" value="CHOLINE DEHYDROGENASE, MITOCHONDRIAL"/>
    <property type="match status" value="1"/>
</dbReference>
<keyword evidence="4 6" id="KW-0274">FAD</keyword>
<dbReference type="Proteomes" id="UP001063166">
    <property type="component" value="Unassembled WGS sequence"/>
</dbReference>
<dbReference type="EMBL" id="BRPK01000008">
    <property type="protein sequence ID" value="GLB40331.1"/>
    <property type="molecule type" value="Genomic_DNA"/>
</dbReference>
<dbReference type="Pfam" id="PF00732">
    <property type="entry name" value="GMC_oxred_N"/>
    <property type="match status" value="1"/>
</dbReference>
<dbReference type="PROSITE" id="PS00624">
    <property type="entry name" value="GMC_OXRED_2"/>
    <property type="match status" value="1"/>
</dbReference>
<dbReference type="SUPFAM" id="SSF51905">
    <property type="entry name" value="FAD/NAD(P)-binding domain"/>
    <property type="match status" value="1"/>
</dbReference>
<dbReference type="PANTHER" id="PTHR11552">
    <property type="entry name" value="GLUCOSE-METHANOL-CHOLINE GMC OXIDOREDUCTASE"/>
    <property type="match status" value="1"/>
</dbReference>
<reference evidence="8" key="1">
    <citation type="submission" date="2022-07" db="EMBL/GenBank/DDBJ databases">
        <title>The genome of Lyophyllum shimeji provides insight into the initial evolution of ectomycorrhizal fungal genome.</title>
        <authorList>
            <person name="Kobayashi Y."/>
            <person name="Shibata T."/>
            <person name="Hirakawa H."/>
            <person name="Shigenobu S."/>
            <person name="Nishiyama T."/>
            <person name="Yamada A."/>
            <person name="Hasebe M."/>
            <person name="Kawaguchi M."/>
        </authorList>
    </citation>
    <scope>NUCLEOTIDE SEQUENCE</scope>
    <source>
        <strain evidence="8">AT787</strain>
    </source>
</reference>
<dbReference type="Gene3D" id="3.50.50.60">
    <property type="entry name" value="FAD/NAD(P)-binding domain"/>
    <property type="match status" value="1"/>
</dbReference>
<evidence type="ECO:0000256" key="2">
    <source>
        <dbReference type="ARBA" id="ARBA00010790"/>
    </source>
</evidence>
<feature type="active site" description="Proton acceptor" evidence="5">
    <location>
        <position position="577"/>
    </location>
</feature>
<keyword evidence="3" id="KW-0285">Flavoprotein</keyword>
<dbReference type="OrthoDB" id="269227at2759"/>